<sequence>MISLATRHRDSLQIRVLAPLLGVATAAALLVTAASWWFGQKSALLEMEERFASIESTVARSTFPLNSTVLESLSGLTKTQWVTLDAEGNLVSATLPIDDQDIGQFQALRPLDSGWHPIRCEGVRFMARAFHRVQSGYRVDGVASVAVLFPRSKVDAAARQAALFPLATGLSTIVVVCVGIWTILVGMIRRLNRLQQHVERIAQGDFDARLEDANNDELGRLSRAANVMAGQLDQLWQQVHAQQGEKLLHQISGGMAHQLRNTLTGARMAMELHQSSCPIEDQQDIDVAVDQIQQAENYIQRLLSLGAAGAGAPDAKPATITQCIDDLRSTHRPVAQHLRVKLIWDVAPETGGRWVSNGSSFCVAVSNLVLNALQVASVVEIRVASGRSDGQAEQCRVQVIDNGPGIDPVVADRLFEPFVTSKPEGMGLGLPLAQRCVDDLGGQIDCRGRDDGTSGTIFEFFCAVKATKPK</sequence>
<comment type="caution">
    <text evidence="13">The sequence shown here is derived from an EMBL/GenBank/DDBJ whole genome shotgun (WGS) entry which is preliminary data.</text>
</comment>
<dbReference type="EMBL" id="SJPL01000001">
    <property type="protein sequence ID" value="TWT70966.1"/>
    <property type="molecule type" value="Genomic_DNA"/>
</dbReference>
<name>A0A5C5Y5F6_9PLAN</name>
<dbReference type="InterPro" id="IPR004358">
    <property type="entry name" value="Sig_transdc_His_kin-like_C"/>
</dbReference>
<comment type="subcellular location">
    <subcellularLocation>
        <location evidence="2">Cell membrane</location>
        <topology evidence="2">Multi-pass membrane protein</topology>
    </subcellularLocation>
</comment>
<feature type="transmembrane region" description="Helical" evidence="10">
    <location>
        <begin position="162"/>
        <end position="188"/>
    </location>
</feature>
<comment type="catalytic activity">
    <reaction evidence="1">
        <text>ATP + protein L-histidine = ADP + protein N-phospho-L-histidine.</text>
        <dbReference type="EC" id="2.7.13.3"/>
    </reaction>
</comment>
<evidence type="ECO:0000256" key="4">
    <source>
        <dbReference type="ARBA" id="ARBA00022475"/>
    </source>
</evidence>
<evidence type="ECO:0000256" key="7">
    <source>
        <dbReference type="ARBA" id="ARBA00022741"/>
    </source>
</evidence>
<dbReference type="SMART" id="SM00304">
    <property type="entry name" value="HAMP"/>
    <property type="match status" value="1"/>
</dbReference>
<dbReference type="Gene3D" id="1.10.287.130">
    <property type="match status" value="1"/>
</dbReference>
<dbReference type="SUPFAM" id="SSF158472">
    <property type="entry name" value="HAMP domain-like"/>
    <property type="match status" value="1"/>
</dbReference>
<feature type="transmembrane region" description="Helical" evidence="10">
    <location>
        <begin position="12"/>
        <end position="38"/>
    </location>
</feature>
<dbReference type="SMART" id="SM00388">
    <property type="entry name" value="HisKA"/>
    <property type="match status" value="1"/>
</dbReference>
<dbReference type="InterPro" id="IPR003661">
    <property type="entry name" value="HisK_dim/P_dom"/>
</dbReference>
<dbReference type="InterPro" id="IPR036097">
    <property type="entry name" value="HisK_dim/P_sf"/>
</dbReference>
<dbReference type="InterPro" id="IPR003594">
    <property type="entry name" value="HATPase_dom"/>
</dbReference>
<evidence type="ECO:0000259" key="11">
    <source>
        <dbReference type="PROSITE" id="PS50109"/>
    </source>
</evidence>
<dbReference type="Gene3D" id="3.30.565.10">
    <property type="entry name" value="Histidine kinase-like ATPase, C-terminal domain"/>
    <property type="match status" value="1"/>
</dbReference>
<reference evidence="13 14" key="1">
    <citation type="submission" date="2019-02" db="EMBL/GenBank/DDBJ databases">
        <title>Deep-cultivation of Planctomycetes and their phenomic and genomic characterization uncovers novel biology.</title>
        <authorList>
            <person name="Wiegand S."/>
            <person name="Jogler M."/>
            <person name="Boedeker C."/>
            <person name="Pinto D."/>
            <person name="Vollmers J."/>
            <person name="Rivas-Marin E."/>
            <person name="Kohn T."/>
            <person name="Peeters S.H."/>
            <person name="Heuer A."/>
            <person name="Rast P."/>
            <person name="Oberbeckmann S."/>
            <person name="Bunk B."/>
            <person name="Jeske O."/>
            <person name="Meyerdierks A."/>
            <person name="Storesund J.E."/>
            <person name="Kallscheuer N."/>
            <person name="Luecker S."/>
            <person name="Lage O.M."/>
            <person name="Pohl T."/>
            <person name="Merkel B.J."/>
            <person name="Hornburger P."/>
            <person name="Mueller R.-W."/>
            <person name="Bruemmer F."/>
            <person name="Labrenz M."/>
            <person name="Spormann A.M."/>
            <person name="Op Den Camp H."/>
            <person name="Overmann J."/>
            <person name="Amann R."/>
            <person name="Jetten M.S.M."/>
            <person name="Mascher T."/>
            <person name="Medema M.H."/>
            <person name="Devos D.P."/>
            <person name="Kaster A.-K."/>
            <person name="Ovreas L."/>
            <person name="Rohde M."/>
            <person name="Galperin M.Y."/>
            <person name="Jogler C."/>
        </authorList>
    </citation>
    <scope>NUCLEOTIDE SEQUENCE [LARGE SCALE GENOMIC DNA]</scope>
    <source>
        <strain evidence="13 14">Pan14r</strain>
    </source>
</reference>
<dbReference type="PRINTS" id="PR00344">
    <property type="entry name" value="BCTRLSENSOR"/>
</dbReference>
<evidence type="ECO:0000256" key="1">
    <source>
        <dbReference type="ARBA" id="ARBA00000085"/>
    </source>
</evidence>
<dbReference type="Proteomes" id="UP000317238">
    <property type="component" value="Unassembled WGS sequence"/>
</dbReference>
<dbReference type="PROSITE" id="PS50109">
    <property type="entry name" value="HIS_KIN"/>
    <property type="match status" value="1"/>
</dbReference>
<dbReference type="PANTHER" id="PTHR44936:SF10">
    <property type="entry name" value="SENSOR PROTEIN RSTB"/>
    <property type="match status" value="1"/>
</dbReference>
<gene>
    <name evidence="13" type="primary">dctB</name>
    <name evidence="13" type="ORF">Pan14r_32750</name>
</gene>
<dbReference type="GO" id="GO:0005886">
    <property type="term" value="C:plasma membrane"/>
    <property type="evidence" value="ECO:0007669"/>
    <property type="project" value="UniProtKB-SubCell"/>
</dbReference>
<keyword evidence="10" id="KW-0812">Transmembrane</keyword>
<evidence type="ECO:0000256" key="2">
    <source>
        <dbReference type="ARBA" id="ARBA00004651"/>
    </source>
</evidence>
<keyword evidence="7" id="KW-0547">Nucleotide-binding</keyword>
<evidence type="ECO:0000256" key="8">
    <source>
        <dbReference type="ARBA" id="ARBA00022777"/>
    </source>
</evidence>
<accession>A0A5C5Y5F6</accession>
<dbReference type="Pfam" id="PF02518">
    <property type="entry name" value="HATPase_c"/>
    <property type="match status" value="1"/>
</dbReference>
<keyword evidence="14" id="KW-1185">Reference proteome</keyword>
<protein>
    <recommendedName>
        <fullName evidence="3">histidine kinase</fullName>
        <ecNumber evidence="3">2.7.13.3</ecNumber>
    </recommendedName>
</protein>
<feature type="domain" description="Histidine kinase" evidence="11">
    <location>
        <begin position="254"/>
        <end position="466"/>
    </location>
</feature>
<dbReference type="PROSITE" id="PS50885">
    <property type="entry name" value="HAMP"/>
    <property type="match status" value="1"/>
</dbReference>
<dbReference type="SMART" id="SM00387">
    <property type="entry name" value="HATPase_c"/>
    <property type="match status" value="1"/>
</dbReference>
<dbReference type="InterPro" id="IPR036890">
    <property type="entry name" value="HATPase_C_sf"/>
</dbReference>
<dbReference type="CDD" id="cd00082">
    <property type="entry name" value="HisKA"/>
    <property type="match status" value="1"/>
</dbReference>
<evidence type="ECO:0000259" key="12">
    <source>
        <dbReference type="PROSITE" id="PS50885"/>
    </source>
</evidence>
<dbReference type="Pfam" id="PF00672">
    <property type="entry name" value="HAMP"/>
    <property type="match status" value="1"/>
</dbReference>
<organism evidence="13 14">
    <name type="scientific">Crateriforma conspicua</name>
    <dbReference type="NCBI Taxonomy" id="2527996"/>
    <lineage>
        <taxon>Bacteria</taxon>
        <taxon>Pseudomonadati</taxon>
        <taxon>Planctomycetota</taxon>
        <taxon>Planctomycetia</taxon>
        <taxon>Planctomycetales</taxon>
        <taxon>Planctomycetaceae</taxon>
        <taxon>Crateriforma</taxon>
    </lineage>
</organism>
<dbReference type="GO" id="GO:0005524">
    <property type="term" value="F:ATP binding"/>
    <property type="evidence" value="ECO:0007669"/>
    <property type="project" value="UniProtKB-KW"/>
</dbReference>
<proteinExistence type="predicted"/>
<keyword evidence="4" id="KW-1003">Cell membrane</keyword>
<evidence type="ECO:0000256" key="5">
    <source>
        <dbReference type="ARBA" id="ARBA00022553"/>
    </source>
</evidence>
<evidence type="ECO:0000256" key="6">
    <source>
        <dbReference type="ARBA" id="ARBA00022679"/>
    </source>
</evidence>
<dbReference type="Pfam" id="PF00512">
    <property type="entry name" value="HisKA"/>
    <property type="match status" value="1"/>
</dbReference>
<evidence type="ECO:0000256" key="3">
    <source>
        <dbReference type="ARBA" id="ARBA00012438"/>
    </source>
</evidence>
<dbReference type="CDD" id="cd06225">
    <property type="entry name" value="HAMP"/>
    <property type="match status" value="1"/>
</dbReference>
<dbReference type="OrthoDB" id="1931120at2"/>
<keyword evidence="8" id="KW-0418">Kinase</keyword>
<evidence type="ECO:0000256" key="10">
    <source>
        <dbReference type="SAM" id="Phobius"/>
    </source>
</evidence>
<keyword evidence="5" id="KW-0597">Phosphoprotein</keyword>
<feature type="domain" description="HAMP" evidence="12">
    <location>
        <begin position="185"/>
        <end position="237"/>
    </location>
</feature>
<evidence type="ECO:0000313" key="13">
    <source>
        <dbReference type="EMBL" id="TWT70966.1"/>
    </source>
</evidence>
<dbReference type="EC" id="2.7.13.3" evidence="3"/>
<keyword evidence="10" id="KW-0472">Membrane</keyword>
<dbReference type="GO" id="GO:0000155">
    <property type="term" value="F:phosphorelay sensor kinase activity"/>
    <property type="evidence" value="ECO:0007669"/>
    <property type="project" value="InterPro"/>
</dbReference>
<evidence type="ECO:0000256" key="9">
    <source>
        <dbReference type="ARBA" id="ARBA00022840"/>
    </source>
</evidence>
<dbReference type="SUPFAM" id="SSF55874">
    <property type="entry name" value="ATPase domain of HSP90 chaperone/DNA topoisomerase II/histidine kinase"/>
    <property type="match status" value="1"/>
</dbReference>
<dbReference type="SUPFAM" id="SSF47384">
    <property type="entry name" value="Homodimeric domain of signal transducing histidine kinase"/>
    <property type="match status" value="1"/>
</dbReference>
<dbReference type="AlphaFoldDB" id="A0A5C5Y5F6"/>
<keyword evidence="10" id="KW-1133">Transmembrane helix</keyword>
<evidence type="ECO:0000313" key="14">
    <source>
        <dbReference type="Proteomes" id="UP000317238"/>
    </source>
</evidence>
<dbReference type="InterPro" id="IPR003660">
    <property type="entry name" value="HAMP_dom"/>
</dbReference>
<keyword evidence="6 13" id="KW-0808">Transferase</keyword>
<keyword evidence="9" id="KW-0067">ATP-binding</keyword>
<dbReference type="InterPro" id="IPR050980">
    <property type="entry name" value="2C_sensor_his_kinase"/>
</dbReference>
<dbReference type="PANTHER" id="PTHR44936">
    <property type="entry name" value="SENSOR PROTEIN CREC"/>
    <property type="match status" value="1"/>
</dbReference>
<dbReference type="InterPro" id="IPR005467">
    <property type="entry name" value="His_kinase_dom"/>
</dbReference>